<proteinExistence type="predicted"/>
<sequence>TYSIHVQPENDPYLIAADKVLRAFEVAGVPGTFLVDIFPCSTFAFYFLNMTIC</sequence>
<dbReference type="HOGENOM" id="CLU_3074538_0_0_1"/>
<keyword evidence="2" id="KW-1185">Reference proteome</keyword>
<dbReference type="EMBL" id="KN837149">
    <property type="protein sequence ID" value="KIJ39748.1"/>
    <property type="molecule type" value="Genomic_DNA"/>
</dbReference>
<organism evidence="1 2">
    <name type="scientific">Sphaerobolus stellatus (strain SS14)</name>
    <dbReference type="NCBI Taxonomy" id="990650"/>
    <lineage>
        <taxon>Eukaryota</taxon>
        <taxon>Fungi</taxon>
        <taxon>Dikarya</taxon>
        <taxon>Basidiomycota</taxon>
        <taxon>Agaricomycotina</taxon>
        <taxon>Agaricomycetes</taxon>
        <taxon>Phallomycetidae</taxon>
        <taxon>Geastrales</taxon>
        <taxon>Sphaerobolaceae</taxon>
        <taxon>Sphaerobolus</taxon>
    </lineage>
</organism>
<dbReference type="OrthoDB" id="1055148at2759"/>
<accession>A0A0C9U9J9</accession>
<reference evidence="1 2" key="1">
    <citation type="submission" date="2014-06" db="EMBL/GenBank/DDBJ databases">
        <title>Evolutionary Origins and Diversification of the Mycorrhizal Mutualists.</title>
        <authorList>
            <consortium name="DOE Joint Genome Institute"/>
            <consortium name="Mycorrhizal Genomics Consortium"/>
            <person name="Kohler A."/>
            <person name="Kuo A."/>
            <person name="Nagy L.G."/>
            <person name="Floudas D."/>
            <person name="Copeland A."/>
            <person name="Barry K.W."/>
            <person name="Cichocki N."/>
            <person name="Veneault-Fourrey C."/>
            <person name="LaButti K."/>
            <person name="Lindquist E.A."/>
            <person name="Lipzen A."/>
            <person name="Lundell T."/>
            <person name="Morin E."/>
            <person name="Murat C."/>
            <person name="Riley R."/>
            <person name="Ohm R."/>
            <person name="Sun H."/>
            <person name="Tunlid A."/>
            <person name="Henrissat B."/>
            <person name="Grigoriev I.V."/>
            <person name="Hibbett D.S."/>
            <person name="Martin F."/>
        </authorList>
    </citation>
    <scope>NUCLEOTIDE SEQUENCE [LARGE SCALE GENOMIC DNA]</scope>
    <source>
        <strain evidence="1 2">SS14</strain>
    </source>
</reference>
<evidence type="ECO:0000313" key="1">
    <source>
        <dbReference type="EMBL" id="KIJ39748.1"/>
    </source>
</evidence>
<name>A0A0C9U9J9_SPHS4</name>
<feature type="non-terminal residue" evidence="1">
    <location>
        <position position="1"/>
    </location>
</feature>
<dbReference type="AlphaFoldDB" id="A0A0C9U9J9"/>
<evidence type="ECO:0000313" key="2">
    <source>
        <dbReference type="Proteomes" id="UP000054279"/>
    </source>
</evidence>
<dbReference type="Proteomes" id="UP000054279">
    <property type="component" value="Unassembled WGS sequence"/>
</dbReference>
<gene>
    <name evidence="1" type="ORF">M422DRAFT_174728</name>
</gene>
<protein>
    <submittedName>
        <fullName evidence="1">Unplaced genomic scaffold SPHSTscaffold_74, whole genome shotgun sequence</fullName>
    </submittedName>
</protein>